<dbReference type="InterPro" id="IPR008920">
    <property type="entry name" value="TF_FadR/GntR_C"/>
</dbReference>
<dbReference type="PANTHER" id="PTHR43537">
    <property type="entry name" value="TRANSCRIPTIONAL REGULATOR, GNTR FAMILY"/>
    <property type="match status" value="1"/>
</dbReference>
<evidence type="ECO:0000256" key="2">
    <source>
        <dbReference type="ARBA" id="ARBA00023125"/>
    </source>
</evidence>
<keyword evidence="6" id="KW-1185">Reference proteome</keyword>
<dbReference type="SUPFAM" id="SSF46785">
    <property type="entry name" value="Winged helix' DNA-binding domain"/>
    <property type="match status" value="1"/>
</dbReference>
<dbReference type="InterPro" id="IPR011711">
    <property type="entry name" value="GntR_C"/>
</dbReference>
<dbReference type="SUPFAM" id="SSF48008">
    <property type="entry name" value="GntR ligand-binding domain-like"/>
    <property type="match status" value="1"/>
</dbReference>
<dbReference type="Gene3D" id="1.20.120.530">
    <property type="entry name" value="GntR ligand-binding domain-like"/>
    <property type="match status" value="1"/>
</dbReference>
<dbReference type="SMART" id="SM00895">
    <property type="entry name" value="FCD"/>
    <property type="match status" value="1"/>
</dbReference>
<dbReference type="PRINTS" id="PR00035">
    <property type="entry name" value="HTHGNTR"/>
</dbReference>
<evidence type="ECO:0000256" key="3">
    <source>
        <dbReference type="ARBA" id="ARBA00023163"/>
    </source>
</evidence>
<keyword evidence="1" id="KW-0805">Transcription regulation</keyword>
<comment type="caution">
    <text evidence="5">The sequence shown here is derived from an EMBL/GenBank/DDBJ whole genome shotgun (WGS) entry which is preliminary data.</text>
</comment>
<accession>A0A848GCG0</accession>
<feature type="domain" description="HTH gntR-type" evidence="4">
    <location>
        <begin position="9"/>
        <end position="76"/>
    </location>
</feature>
<dbReference type="CDD" id="cd07377">
    <property type="entry name" value="WHTH_GntR"/>
    <property type="match status" value="1"/>
</dbReference>
<keyword evidence="3" id="KW-0804">Transcription</keyword>
<evidence type="ECO:0000313" key="5">
    <source>
        <dbReference type="EMBL" id="NML29070.1"/>
    </source>
</evidence>
<reference evidence="5 6" key="1">
    <citation type="submission" date="2020-04" db="EMBL/GenBank/DDBJ databases">
        <title>Zoogloea sp. G-4-1-14 isolated from soil.</title>
        <authorList>
            <person name="Dahal R.H."/>
        </authorList>
    </citation>
    <scope>NUCLEOTIDE SEQUENCE [LARGE SCALE GENOMIC DNA]</scope>
    <source>
        <strain evidence="5 6">G-4-1-14</strain>
    </source>
</reference>
<dbReference type="GO" id="GO:0003677">
    <property type="term" value="F:DNA binding"/>
    <property type="evidence" value="ECO:0007669"/>
    <property type="project" value="UniProtKB-KW"/>
</dbReference>
<dbReference type="Gene3D" id="1.10.10.10">
    <property type="entry name" value="Winged helix-like DNA-binding domain superfamily/Winged helix DNA-binding domain"/>
    <property type="match status" value="1"/>
</dbReference>
<dbReference type="AlphaFoldDB" id="A0A848GCG0"/>
<keyword evidence="2" id="KW-0238">DNA-binding</keyword>
<sequence>MQALTPPPVRLSEQLGESIEERIVTGVYPPGTRLDEQELAESFGVSRTPIREALIQLASIGLVEIRPRRGATVPEMAPDRLCEMFEVMAELEAMCGRLAARRILPAEQARLLEAHQACEAARQAGDPDLYYQLNEVFHRAIYDASHNGFLAEQATALHRRLRPFRRLQLRVRNRMNTSFSEHAAIVEAILGGDSEKAGSVLRAHVIVQGERFTDLVATLRQMHNPPEAELAQAGT</sequence>
<evidence type="ECO:0000259" key="4">
    <source>
        <dbReference type="PROSITE" id="PS50949"/>
    </source>
</evidence>
<dbReference type="EMBL" id="JABBGA010000048">
    <property type="protein sequence ID" value="NML29070.1"/>
    <property type="molecule type" value="Genomic_DNA"/>
</dbReference>
<dbReference type="InterPro" id="IPR000524">
    <property type="entry name" value="Tscrpt_reg_HTH_GntR"/>
</dbReference>
<evidence type="ECO:0000313" key="6">
    <source>
        <dbReference type="Proteomes" id="UP000580043"/>
    </source>
</evidence>
<dbReference type="InterPro" id="IPR036388">
    <property type="entry name" value="WH-like_DNA-bd_sf"/>
</dbReference>
<dbReference type="Proteomes" id="UP000580043">
    <property type="component" value="Unassembled WGS sequence"/>
</dbReference>
<gene>
    <name evidence="5" type="ORF">HHL15_25320</name>
</gene>
<dbReference type="GO" id="GO:0003700">
    <property type="term" value="F:DNA-binding transcription factor activity"/>
    <property type="evidence" value="ECO:0007669"/>
    <property type="project" value="InterPro"/>
</dbReference>
<organism evidence="5 6">
    <name type="scientific">Zoogloea dura</name>
    <dbReference type="NCBI Taxonomy" id="2728840"/>
    <lineage>
        <taxon>Bacteria</taxon>
        <taxon>Pseudomonadati</taxon>
        <taxon>Pseudomonadota</taxon>
        <taxon>Betaproteobacteria</taxon>
        <taxon>Rhodocyclales</taxon>
        <taxon>Zoogloeaceae</taxon>
        <taxon>Zoogloea</taxon>
    </lineage>
</organism>
<dbReference type="RefSeq" id="WP_169148565.1">
    <property type="nucleotide sequence ID" value="NZ_JABBGA010000048.1"/>
</dbReference>
<dbReference type="InterPro" id="IPR036390">
    <property type="entry name" value="WH_DNA-bd_sf"/>
</dbReference>
<dbReference type="SMART" id="SM00345">
    <property type="entry name" value="HTH_GNTR"/>
    <property type="match status" value="1"/>
</dbReference>
<dbReference type="Pfam" id="PF00392">
    <property type="entry name" value="GntR"/>
    <property type="match status" value="1"/>
</dbReference>
<proteinExistence type="predicted"/>
<name>A0A848GCG0_9RHOO</name>
<dbReference type="PANTHER" id="PTHR43537:SF49">
    <property type="entry name" value="TRANSCRIPTIONAL REGULATORY PROTEIN"/>
    <property type="match status" value="1"/>
</dbReference>
<protein>
    <submittedName>
        <fullName evidence="5">GntR family transcriptional regulator</fullName>
    </submittedName>
</protein>
<dbReference type="Pfam" id="PF07729">
    <property type="entry name" value="FCD"/>
    <property type="match status" value="1"/>
</dbReference>
<dbReference type="PROSITE" id="PS50949">
    <property type="entry name" value="HTH_GNTR"/>
    <property type="match status" value="1"/>
</dbReference>
<evidence type="ECO:0000256" key="1">
    <source>
        <dbReference type="ARBA" id="ARBA00023015"/>
    </source>
</evidence>